<evidence type="ECO:0000256" key="6">
    <source>
        <dbReference type="PROSITE-ProRule" id="PRU00108"/>
    </source>
</evidence>
<gene>
    <name evidence="10" type="primary">ARX</name>
    <name evidence="10" type="ORF">g.11002</name>
</gene>
<dbReference type="PANTHER" id="PTHR24329:SF543">
    <property type="entry name" value="FI01017P-RELATED"/>
    <property type="match status" value="1"/>
</dbReference>
<dbReference type="PANTHER" id="PTHR24329">
    <property type="entry name" value="HOMEOBOX PROTEIN ARISTALESS"/>
    <property type="match status" value="1"/>
</dbReference>
<evidence type="ECO:0000256" key="3">
    <source>
        <dbReference type="ARBA" id="ARBA00023125"/>
    </source>
</evidence>
<reference evidence="10" key="1">
    <citation type="submission" date="2018-04" db="EMBL/GenBank/DDBJ databases">
        <title>Transcriptome of Schizaphis graminum biotype I.</title>
        <authorList>
            <person name="Scully E.D."/>
            <person name="Geib S.M."/>
            <person name="Palmer N.A."/>
            <person name="Koch K."/>
            <person name="Bradshaw J."/>
            <person name="Heng-Moss T."/>
            <person name="Sarath G."/>
        </authorList>
    </citation>
    <scope>NUCLEOTIDE SEQUENCE</scope>
</reference>
<evidence type="ECO:0000256" key="5">
    <source>
        <dbReference type="ARBA" id="ARBA00023242"/>
    </source>
</evidence>
<evidence type="ECO:0000259" key="9">
    <source>
        <dbReference type="PROSITE" id="PS50071"/>
    </source>
</evidence>
<evidence type="ECO:0000256" key="7">
    <source>
        <dbReference type="RuleBase" id="RU000682"/>
    </source>
</evidence>
<dbReference type="InterPro" id="IPR009057">
    <property type="entry name" value="Homeodomain-like_sf"/>
</dbReference>
<dbReference type="FunFam" id="1.10.10.60:FF:000102">
    <property type="entry name" value="Aristaless related homeobox"/>
    <property type="match status" value="1"/>
</dbReference>
<dbReference type="Pfam" id="PF00046">
    <property type="entry name" value="Homeodomain"/>
    <property type="match status" value="1"/>
</dbReference>
<dbReference type="Gene3D" id="1.10.10.60">
    <property type="entry name" value="Homeodomain-like"/>
    <property type="match status" value="1"/>
</dbReference>
<feature type="domain" description="Homeobox" evidence="9">
    <location>
        <begin position="73"/>
        <end position="133"/>
    </location>
</feature>
<dbReference type="InterPro" id="IPR017970">
    <property type="entry name" value="Homeobox_CS"/>
</dbReference>
<evidence type="ECO:0000256" key="4">
    <source>
        <dbReference type="ARBA" id="ARBA00023155"/>
    </source>
</evidence>
<dbReference type="PROSITE" id="PS00027">
    <property type="entry name" value="HOMEOBOX_1"/>
    <property type="match status" value="1"/>
</dbReference>
<dbReference type="InterPro" id="IPR050649">
    <property type="entry name" value="Paired_Homeobox_TFs"/>
</dbReference>
<dbReference type="GO" id="GO:0005634">
    <property type="term" value="C:nucleus"/>
    <property type="evidence" value="ECO:0007669"/>
    <property type="project" value="UniProtKB-SubCell"/>
</dbReference>
<proteinExistence type="predicted"/>
<keyword evidence="4 6" id="KW-0371">Homeobox</keyword>
<evidence type="ECO:0000256" key="1">
    <source>
        <dbReference type="ARBA" id="ARBA00004123"/>
    </source>
</evidence>
<evidence type="ECO:0000256" key="8">
    <source>
        <dbReference type="SAM" id="MobiDB-lite"/>
    </source>
</evidence>
<dbReference type="InterPro" id="IPR001356">
    <property type="entry name" value="HD"/>
</dbReference>
<evidence type="ECO:0000256" key="2">
    <source>
        <dbReference type="ARBA" id="ARBA00022473"/>
    </source>
</evidence>
<dbReference type="PROSITE" id="PS50071">
    <property type="entry name" value="HOMEOBOX_2"/>
    <property type="match status" value="1"/>
</dbReference>
<accession>A0A2S2NQ77</accession>
<evidence type="ECO:0000313" key="10">
    <source>
        <dbReference type="EMBL" id="MBY19363.1"/>
    </source>
</evidence>
<dbReference type="SMART" id="SM00389">
    <property type="entry name" value="HOX"/>
    <property type="match status" value="1"/>
</dbReference>
<organism evidence="10">
    <name type="scientific">Schizaphis graminum</name>
    <name type="common">Green bug aphid</name>
    <dbReference type="NCBI Taxonomy" id="13262"/>
    <lineage>
        <taxon>Eukaryota</taxon>
        <taxon>Metazoa</taxon>
        <taxon>Ecdysozoa</taxon>
        <taxon>Arthropoda</taxon>
        <taxon>Hexapoda</taxon>
        <taxon>Insecta</taxon>
        <taxon>Pterygota</taxon>
        <taxon>Neoptera</taxon>
        <taxon>Paraneoptera</taxon>
        <taxon>Hemiptera</taxon>
        <taxon>Sternorrhyncha</taxon>
        <taxon>Aphidomorpha</taxon>
        <taxon>Aphidoidea</taxon>
        <taxon>Aphididae</taxon>
        <taxon>Aphidini</taxon>
        <taxon>Schizaphis</taxon>
    </lineage>
</organism>
<keyword evidence="3 6" id="KW-0238">DNA-binding</keyword>
<keyword evidence="5 6" id="KW-0539">Nucleus</keyword>
<feature type="region of interest" description="Disordered" evidence="8">
    <location>
        <begin position="47"/>
        <end position="75"/>
    </location>
</feature>
<comment type="subcellular location">
    <subcellularLocation>
        <location evidence="1 6 7">Nucleus</location>
    </subcellularLocation>
</comment>
<feature type="DNA-binding region" description="Homeobox" evidence="6">
    <location>
        <begin position="75"/>
        <end position="134"/>
    </location>
</feature>
<name>A0A2S2NQ77_SCHGA</name>
<dbReference type="GO" id="GO:0000981">
    <property type="term" value="F:DNA-binding transcription factor activity, RNA polymerase II-specific"/>
    <property type="evidence" value="ECO:0007669"/>
    <property type="project" value="InterPro"/>
</dbReference>
<keyword evidence="2" id="KW-0217">Developmental protein</keyword>
<dbReference type="AlphaFoldDB" id="A0A2S2NQ77"/>
<protein>
    <submittedName>
        <fullName evidence="10">Homeobox protein ARX</fullName>
    </submittedName>
</protein>
<feature type="compositionally biased region" description="Polar residues" evidence="8">
    <location>
        <begin position="56"/>
        <end position="70"/>
    </location>
</feature>
<sequence>MEEKAILDISDLRCTETDPGDTTTVLDGLLGAGPHYDYGDVTDCNSPTDRCDDNDQSSGSLSTDQNSNNNIKRKQRRYRTTFTNFQLEELENSFQKTHYPDVFFREELAMRIDLTEARVQVWFQNRRAKWRKQEKTLVSQHQNQNEPIISSCLTDNPIFGNSSSLLPQPDWTSLCSYNSFQSSATFDKDLQAIDIDNDLLRFKARELHETDMLMSPPS</sequence>
<dbReference type="CDD" id="cd00086">
    <property type="entry name" value="homeodomain"/>
    <property type="match status" value="1"/>
</dbReference>
<dbReference type="GO" id="GO:0000977">
    <property type="term" value="F:RNA polymerase II transcription regulatory region sequence-specific DNA binding"/>
    <property type="evidence" value="ECO:0007669"/>
    <property type="project" value="TreeGrafter"/>
</dbReference>
<dbReference type="EMBL" id="GGMR01006744">
    <property type="protein sequence ID" value="MBY19363.1"/>
    <property type="molecule type" value="Transcribed_RNA"/>
</dbReference>
<dbReference type="SUPFAM" id="SSF46689">
    <property type="entry name" value="Homeodomain-like"/>
    <property type="match status" value="1"/>
</dbReference>